<dbReference type="InterPro" id="IPR052169">
    <property type="entry name" value="CW_Biosynth-Accessory"/>
</dbReference>
<dbReference type="Proteomes" id="UP000587527">
    <property type="component" value="Unassembled WGS sequence"/>
</dbReference>
<keyword evidence="5" id="KW-1185">Reference proteome</keyword>
<dbReference type="SMART" id="SM00854">
    <property type="entry name" value="PGA_cap"/>
    <property type="match status" value="1"/>
</dbReference>
<name>A0A841C0B4_9ACTN</name>
<evidence type="ECO:0000259" key="3">
    <source>
        <dbReference type="SMART" id="SM00854"/>
    </source>
</evidence>
<organism evidence="4 5">
    <name type="scientific">Allocatelliglobosispora scoriae</name>
    <dbReference type="NCBI Taxonomy" id="643052"/>
    <lineage>
        <taxon>Bacteria</taxon>
        <taxon>Bacillati</taxon>
        <taxon>Actinomycetota</taxon>
        <taxon>Actinomycetes</taxon>
        <taxon>Micromonosporales</taxon>
        <taxon>Micromonosporaceae</taxon>
        <taxon>Allocatelliglobosispora</taxon>
    </lineage>
</organism>
<evidence type="ECO:0000256" key="2">
    <source>
        <dbReference type="SAM" id="SignalP"/>
    </source>
</evidence>
<feature type="domain" description="Capsule synthesis protein CapA" evidence="3">
    <location>
        <begin position="55"/>
        <end position="294"/>
    </location>
</feature>
<dbReference type="SUPFAM" id="SSF56300">
    <property type="entry name" value="Metallo-dependent phosphatases"/>
    <property type="match status" value="1"/>
</dbReference>
<dbReference type="Gene3D" id="3.60.21.10">
    <property type="match status" value="1"/>
</dbReference>
<dbReference type="InterPro" id="IPR029052">
    <property type="entry name" value="Metallo-depent_PP-like"/>
</dbReference>
<dbReference type="InterPro" id="IPR019079">
    <property type="entry name" value="Capsule_synth_CapA"/>
</dbReference>
<comment type="similarity">
    <text evidence="1">Belongs to the CapA family.</text>
</comment>
<dbReference type="PANTHER" id="PTHR33393:SF13">
    <property type="entry name" value="PGA BIOSYNTHESIS PROTEIN CAPA"/>
    <property type="match status" value="1"/>
</dbReference>
<reference evidence="4 5" key="1">
    <citation type="submission" date="2020-08" db="EMBL/GenBank/DDBJ databases">
        <title>Sequencing the genomes of 1000 actinobacteria strains.</title>
        <authorList>
            <person name="Klenk H.-P."/>
        </authorList>
    </citation>
    <scope>NUCLEOTIDE SEQUENCE [LARGE SCALE GENOMIC DNA]</scope>
    <source>
        <strain evidence="4 5">DSM 45362</strain>
    </source>
</reference>
<evidence type="ECO:0000313" key="5">
    <source>
        <dbReference type="Proteomes" id="UP000587527"/>
    </source>
</evidence>
<evidence type="ECO:0000313" key="4">
    <source>
        <dbReference type="EMBL" id="MBB5872789.1"/>
    </source>
</evidence>
<proteinExistence type="inferred from homology"/>
<keyword evidence="2" id="KW-0732">Signal</keyword>
<evidence type="ECO:0000256" key="1">
    <source>
        <dbReference type="ARBA" id="ARBA00005662"/>
    </source>
</evidence>
<comment type="caution">
    <text evidence="4">The sequence shown here is derived from an EMBL/GenBank/DDBJ whole genome shotgun (WGS) entry which is preliminary data.</text>
</comment>
<feature type="chain" id="PRO_5032884255" evidence="2">
    <location>
        <begin position="33"/>
        <end position="361"/>
    </location>
</feature>
<dbReference type="PANTHER" id="PTHR33393">
    <property type="entry name" value="POLYGLUTAMINE SYNTHESIS ACCESSORY PROTEIN RV0574C-RELATED"/>
    <property type="match status" value="1"/>
</dbReference>
<dbReference type="EMBL" id="JACHMN010000003">
    <property type="protein sequence ID" value="MBB5872789.1"/>
    <property type="molecule type" value="Genomic_DNA"/>
</dbReference>
<dbReference type="CDD" id="cd07381">
    <property type="entry name" value="MPP_CapA"/>
    <property type="match status" value="1"/>
</dbReference>
<gene>
    <name evidence="4" type="ORF">F4553_006223</name>
</gene>
<accession>A0A841C0B4</accession>
<feature type="signal peptide" evidence="2">
    <location>
        <begin position="1"/>
        <end position="32"/>
    </location>
</feature>
<dbReference type="AlphaFoldDB" id="A0A841C0B4"/>
<dbReference type="Pfam" id="PF09587">
    <property type="entry name" value="PGA_cap"/>
    <property type="match status" value="1"/>
</dbReference>
<protein>
    <submittedName>
        <fullName evidence="4">Poly-gamma-glutamate synthesis protein (Capsule biosynthesis protein)</fullName>
    </submittedName>
</protein>
<sequence>MALGVGTGVRALRLLGLLLLTLTGCTAPPPPAAPPPPVVPASSPPARSATIRPVTIAFAGDVHFTERTLPLLDDPESAFGPIATVLAAADLTVVNLESAVTTRGVPEPKTFHFRAPASAYTALKAAGVDIASVANNHALDYGRVGLADTLALADRARFPVVGAGRDAATAFTPKITTVGGTRIALLGVSQVAELWRSWRATAAQPGIAMARDTAWATEAVRAARKVADVVVVYVHWASPEGQVCPTTEMRDLATALSRAGADAVVGTHGHILLGGGWLGRTYVHYGLGNFLWWRDDAASNDTGVLQLTLTAGRITGADLIPAVINRRTGQPVVARGTAAARITADEPRLRACAKLAAAPPP</sequence>